<dbReference type="AlphaFoldDB" id="A0A4P5PK11"/>
<dbReference type="OrthoDB" id="9796798at2"/>
<dbReference type="Gene3D" id="1.10.150.20">
    <property type="entry name" value="5' to 3' exonuclease, C-terminal subdomain"/>
    <property type="match status" value="1"/>
</dbReference>
<reference evidence="3" key="1">
    <citation type="submission" date="2019-02" db="EMBL/GenBank/DDBJ databases">
        <title>Draft genome sequence of Enterococcus sp. Gos25-1.</title>
        <authorList>
            <person name="Tanaka N."/>
            <person name="Shiwa Y."/>
            <person name="Fujita N."/>
        </authorList>
    </citation>
    <scope>NUCLEOTIDE SEQUENCE [LARGE SCALE GENOMIC DNA]</scope>
    <source>
        <strain evidence="3">Gos25-1</strain>
    </source>
</reference>
<gene>
    <name evidence="2" type="ORF">NRIC_38030</name>
</gene>
<keyword evidence="3" id="KW-1185">Reference proteome</keyword>
<accession>A0A4P5PK11</accession>
<evidence type="ECO:0000313" key="2">
    <source>
        <dbReference type="EMBL" id="GCF95912.1"/>
    </source>
</evidence>
<feature type="domain" description="TfoX C-terminal" evidence="1">
    <location>
        <begin position="2"/>
        <end position="79"/>
    </location>
</feature>
<dbReference type="Proteomes" id="UP000290567">
    <property type="component" value="Unassembled WGS sequence"/>
</dbReference>
<organism evidence="2 3">
    <name type="scientific">Enterococcus florum</name>
    <dbReference type="NCBI Taxonomy" id="2480627"/>
    <lineage>
        <taxon>Bacteria</taxon>
        <taxon>Bacillati</taxon>
        <taxon>Bacillota</taxon>
        <taxon>Bacilli</taxon>
        <taxon>Lactobacillales</taxon>
        <taxon>Enterococcaceae</taxon>
        <taxon>Enterococcus</taxon>
    </lineage>
</organism>
<name>A0A4P5PK11_9ENTE</name>
<dbReference type="EMBL" id="BJCC01000051">
    <property type="protein sequence ID" value="GCF95912.1"/>
    <property type="molecule type" value="Genomic_DNA"/>
</dbReference>
<dbReference type="PANTHER" id="PTHR36121:SF1">
    <property type="entry name" value="PROTEIN SXY"/>
    <property type="match status" value="1"/>
</dbReference>
<dbReference type="PANTHER" id="PTHR36121">
    <property type="entry name" value="PROTEIN SXY"/>
    <property type="match status" value="1"/>
</dbReference>
<dbReference type="InterPro" id="IPR007077">
    <property type="entry name" value="TfoX_C"/>
</dbReference>
<protein>
    <recommendedName>
        <fullName evidence="1">TfoX C-terminal domain-containing protein</fullName>
    </recommendedName>
</protein>
<dbReference type="RefSeq" id="WP_146624279.1">
    <property type="nucleotide sequence ID" value="NZ_BJCC01000051.1"/>
</dbReference>
<evidence type="ECO:0000259" key="1">
    <source>
        <dbReference type="Pfam" id="PF04994"/>
    </source>
</evidence>
<evidence type="ECO:0000313" key="3">
    <source>
        <dbReference type="Proteomes" id="UP000290567"/>
    </source>
</evidence>
<sequence>MTELTAMPNVGPVLAEHLKAIGINSHEDLVMMGTEEIFLKIRLQRDAGACLNMLYGIEGAYQHVRKTQLSPERKLQLKTFYQSLD</sequence>
<proteinExistence type="predicted"/>
<dbReference type="Pfam" id="PF04994">
    <property type="entry name" value="TfoX_C"/>
    <property type="match status" value="1"/>
</dbReference>
<comment type="caution">
    <text evidence="2">The sequence shown here is derived from an EMBL/GenBank/DDBJ whole genome shotgun (WGS) entry which is preliminary data.</text>
</comment>
<dbReference type="InterPro" id="IPR047525">
    <property type="entry name" value="TfoX-like"/>
</dbReference>